<gene>
    <name evidence="1" type="ORF">PR048_022018</name>
</gene>
<proteinExistence type="predicted"/>
<organism evidence="1 2">
    <name type="scientific">Dryococelus australis</name>
    <dbReference type="NCBI Taxonomy" id="614101"/>
    <lineage>
        <taxon>Eukaryota</taxon>
        <taxon>Metazoa</taxon>
        <taxon>Ecdysozoa</taxon>
        <taxon>Arthropoda</taxon>
        <taxon>Hexapoda</taxon>
        <taxon>Insecta</taxon>
        <taxon>Pterygota</taxon>
        <taxon>Neoptera</taxon>
        <taxon>Polyneoptera</taxon>
        <taxon>Phasmatodea</taxon>
        <taxon>Verophasmatodea</taxon>
        <taxon>Anareolatae</taxon>
        <taxon>Phasmatidae</taxon>
        <taxon>Eurycanthinae</taxon>
        <taxon>Dryococelus</taxon>
    </lineage>
</organism>
<accession>A0ABQ9GZV0</accession>
<keyword evidence="2" id="KW-1185">Reference proteome</keyword>
<reference evidence="1 2" key="1">
    <citation type="submission" date="2023-02" db="EMBL/GenBank/DDBJ databases">
        <title>LHISI_Scaffold_Assembly.</title>
        <authorList>
            <person name="Stuart O.P."/>
            <person name="Cleave R."/>
            <person name="Magrath M.J.L."/>
            <person name="Mikheyev A.S."/>
        </authorList>
    </citation>
    <scope>NUCLEOTIDE SEQUENCE [LARGE SCALE GENOMIC DNA]</scope>
    <source>
        <strain evidence="1">Daus_M_001</strain>
        <tissue evidence="1">Leg muscle</tissue>
    </source>
</reference>
<name>A0ABQ9GZV0_9NEOP</name>
<sequence length="451" mass="51103">MQNFSGASEKFEVTMKGPYTAGDTQASMDNMGRGCRAYEYANEPHVHRLILEPTRRLRFRVWYPTLKEVTRQLEFSTMTPCNIEDRRRDDVYWTQRGETTTWWPCYLDWVPGSGKVGHGRTGQGWEVGNLTETLVDGPANDKYKCAKKERNLANFRSTAENGFHLDGDEMERGVRLNPIQNHSSSLRFELLLRGATVVERLTCSPPTASNRLQFPAGSQDFRKWESCWTMSLVGEFSRGSPVSSALSVRRRSILTSITLIGSQDITVKSRPKLFTHLSYEPPVRPGQEWETGRNLGKPLHQASEIINTTAAALYTTAVALSCWAPHDSCCALTRTISTARREPQRAAPCTAVYSPVIDSRQSVRADSCPRWVGWQRMYGRSGECAESLRSRSGSRRRKDSTPAEHLHRGDTALYRLFTIHSTRLTHEESDGPMEIVILRKVEEYTTCVQIE</sequence>
<comment type="caution">
    <text evidence="1">The sequence shown here is derived from an EMBL/GenBank/DDBJ whole genome shotgun (WGS) entry which is preliminary data.</text>
</comment>
<evidence type="ECO:0000313" key="2">
    <source>
        <dbReference type="Proteomes" id="UP001159363"/>
    </source>
</evidence>
<dbReference type="EMBL" id="JARBHB010000008">
    <property type="protein sequence ID" value="KAJ8877563.1"/>
    <property type="molecule type" value="Genomic_DNA"/>
</dbReference>
<dbReference type="Proteomes" id="UP001159363">
    <property type="component" value="Chromosome 7"/>
</dbReference>
<protein>
    <submittedName>
        <fullName evidence="1">Uncharacterized protein</fullName>
    </submittedName>
</protein>
<evidence type="ECO:0000313" key="1">
    <source>
        <dbReference type="EMBL" id="KAJ8877563.1"/>
    </source>
</evidence>